<comment type="similarity">
    <text evidence="3 4">In the N-terminal section; belongs to the HFCD (homo-oligomeric flavin containing Cys decarboxylase) superfamily.</text>
</comment>
<dbReference type="PANTHER" id="PTHR14359:SF6">
    <property type="entry name" value="PHOSPHOPANTOTHENOYLCYSTEINE DECARBOXYLASE"/>
    <property type="match status" value="1"/>
</dbReference>
<dbReference type="Gene3D" id="3.40.50.1950">
    <property type="entry name" value="Flavin prenyltransferase-like"/>
    <property type="match status" value="1"/>
</dbReference>
<comment type="cofactor">
    <cofactor evidence="3">
        <name>Mg(2+)</name>
        <dbReference type="ChEBI" id="CHEBI:18420"/>
    </cofactor>
</comment>
<comment type="cofactor">
    <cofactor evidence="3">
        <name>FMN</name>
        <dbReference type="ChEBI" id="CHEBI:58210"/>
    </cofactor>
    <text evidence="3">Binds 1 FMN per subunit.</text>
</comment>
<comment type="function">
    <text evidence="3">Catalyzes two sequential steps in the biosynthesis of coenzyme A. In the first step cysteine is conjugated to 4'-phosphopantothenate to form 4-phosphopantothenoylcysteine. In the second step the latter compound is decarboxylated to form 4'-phosphopantotheine.</text>
</comment>
<dbReference type="EC" id="6.3.2.5" evidence="3"/>
<dbReference type="GO" id="GO:0015941">
    <property type="term" value="P:pantothenate catabolic process"/>
    <property type="evidence" value="ECO:0007669"/>
    <property type="project" value="InterPro"/>
</dbReference>
<dbReference type="GO" id="GO:0046872">
    <property type="term" value="F:metal ion binding"/>
    <property type="evidence" value="ECO:0007669"/>
    <property type="project" value="UniProtKB-KW"/>
</dbReference>
<dbReference type="NCBIfam" id="TIGR00521">
    <property type="entry name" value="coaBC_dfp"/>
    <property type="match status" value="1"/>
</dbReference>
<dbReference type="SUPFAM" id="SSF102645">
    <property type="entry name" value="CoaB-like"/>
    <property type="match status" value="1"/>
</dbReference>
<feature type="region of interest" description="Phosphopantothenoylcysteine decarboxylase" evidence="3">
    <location>
        <begin position="1"/>
        <end position="188"/>
    </location>
</feature>
<comment type="caution">
    <text evidence="7">The sequence shown here is derived from an EMBL/GenBank/DDBJ whole genome shotgun (WGS) entry which is preliminary data.</text>
</comment>
<evidence type="ECO:0000256" key="4">
    <source>
        <dbReference type="RuleBase" id="RU364078"/>
    </source>
</evidence>
<feature type="binding site" evidence="3">
    <location>
        <position position="336"/>
    </location>
    <ligand>
        <name>CTP</name>
        <dbReference type="ChEBI" id="CHEBI:37563"/>
    </ligand>
</feature>
<dbReference type="HAMAP" id="MF_02225">
    <property type="entry name" value="CoaBC"/>
    <property type="match status" value="1"/>
</dbReference>
<dbReference type="InterPro" id="IPR007085">
    <property type="entry name" value="DNA/pantothenate-metab_flavo_C"/>
</dbReference>
<keyword evidence="3" id="KW-0460">Magnesium</keyword>
<dbReference type="RefSeq" id="WP_370596484.1">
    <property type="nucleotide sequence ID" value="NZ_JALBUR010000031.1"/>
</dbReference>
<evidence type="ECO:0000256" key="1">
    <source>
        <dbReference type="ARBA" id="ARBA00022793"/>
    </source>
</evidence>
<dbReference type="InterPro" id="IPR003382">
    <property type="entry name" value="Flavoprotein"/>
</dbReference>
<proteinExistence type="inferred from homology"/>
<dbReference type="Pfam" id="PF02441">
    <property type="entry name" value="Flavoprotein"/>
    <property type="match status" value="1"/>
</dbReference>
<keyword evidence="1 3" id="KW-0210">Decarboxylase</keyword>
<dbReference type="InterPro" id="IPR036551">
    <property type="entry name" value="Flavin_trans-like"/>
</dbReference>
<keyword evidence="3 4" id="KW-0288">FMN</keyword>
<feature type="region of interest" description="Phosphopantothenate--cysteine ligase" evidence="3">
    <location>
        <begin position="189"/>
        <end position="401"/>
    </location>
</feature>
<keyword evidence="3" id="KW-0479">Metal-binding</keyword>
<accession>A0AB35U652</accession>
<feature type="domain" description="DNA/pantothenate metabolism flavoprotein C-terminal" evidence="6">
    <location>
        <begin position="184"/>
        <end position="391"/>
    </location>
</feature>
<evidence type="ECO:0000259" key="5">
    <source>
        <dbReference type="Pfam" id="PF02441"/>
    </source>
</evidence>
<keyword evidence="3" id="KW-0511">Multifunctional enzyme</keyword>
<keyword evidence="8" id="KW-1185">Reference proteome</keyword>
<dbReference type="GO" id="GO:0015937">
    <property type="term" value="P:coenzyme A biosynthetic process"/>
    <property type="evidence" value="ECO:0007669"/>
    <property type="project" value="UniProtKB-UniRule"/>
</dbReference>
<dbReference type="PANTHER" id="PTHR14359">
    <property type="entry name" value="HOMO-OLIGOMERIC FLAVIN CONTAINING CYS DECARBOXYLASE FAMILY"/>
    <property type="match status" value="1"/>
</dbReference>
<feature type="active site" description="Proton donor" evidence="3">
    <location>
        <position position="156"/>
    </location>
</feature>
<dbReference type="InterPro" id="IPR035929">
    <property type="entry name" value="CoaB-like_sf"/>
</dbReference>
<comment type="caution">
    <text evidence="3">Lacks conserved residue(s) required for the propagation of feature annotation.</text>
</comment>
<keyword evidence="2 3" id="KW-0456">Lyase</keyword>
<evidence type="ECO:0000259" key="6">
    <source>
        <dbReference type="Pfam" id="PF04127"/>
    </source>
</evidence>
<dbReference type="SUPFAM" id="SSF52507">
    <property type="entry name" value="Homo-oligomeric flavin-containing Cys decarboxylases, HFCD"/>
    <property type="match status" value="1"/>
</dbReference>
<reference evidence="7 8" key="1">
    <citation type="submission" date="2022-03" db="EMBL/GenBank/DDBJ databases">
        <title>Novel taxa within the pig intestine.</title>
        <authorList>
            <person name="Wylensek D."/>
            <person name="Bishof K."/>
            <person name="Afrizal A."/>
            <person name="Clavel T."/>
        </authorList>
    </citation>
    <scope>NUCLEOTIDE SEQUENCE [LARGE SCALE GENOMIC DNA]</scope>
    <source>
        <strain evidence="7 8">CLA-KB-P133</strain>
    </source>
</reference>
<comment type="pathway">
    <text evidence="3 4">Cofactor biosynthesis; coenzyme A biosynthesis; CoA from (R)-pantothenate: step 3/5.</text>
</comment>
<feature type="binding site" evidence="3">
    <location>
        <position position="322"/>
    </location>
    <ligand>
        <name>CTP</name>
        <dbReference type="ChEBI" id="CHEBI:37563"/>
    </ligand>
</feature>
<comment type="catalytic activity">
    <reaction evidence="3 4">
        <text>(R)-4'-phosphopantothenate + L-cysteine + CTP = N-[(R)-4-phosphopantothenoyl]-L-cysteine + CMP + diphosphate + H(+)</text>
        <dbReference type="Rhea" id="RHEA:19397"/>
        <dbReference type="ChEBI" id="CHEBI:10986"/>
        <dbReference type="ChEBI" id="CHEBI:15378"/>
        <dbReference type="ChEBI" id="CHEBI:33019"/>
        <dbReference type="ChEBI" id="CHEBI:35235"/>
        <dbReference type="ChEBI" id="CHEBI:37563"/>
        <dbReference type="ChEBI" id="CHEBI:59458"/>
        <dbReference type="ChEBI" id="CHEBI:60377"/>
        <dbReference type="EC" id="6.3.2.5"/>
    </reaction>
</comment>
<feature type="domain" description="Flavoprotein" evidence="5">
    <location>
        <begin position="6"/>
        <end position="174"/>
    </location>
</feature>
<comment type="function">
    <text evidence="4">Catalyzes two steps in the biosynthesis of coenzyme A. In the first step cysteine is conjugated to 4'-phosphopantothenate to form 4-phosphopantothenoylcysteine, in the latter compound is decarboxylated to form 4'-phosphopantotheine.</text>
</comment>
<feature type="binding site" evidence="3">
    <location>
        <position position="340"/>
    </location>
    <ligand>
        <name>CTP</name>
        <dbReference type="ChEBI" id="CHEBI:37563"/>
    </ligand>
</feature>
<protein>
    <recommendedName>
        <fullName evidence="3">Coenzyme A biosynthesis bifunctional protein CoaBC</fullName>
    </recommendedName>
    <alternativeName>
        <fullName evidence="3">DNA/pantothenate metabolism flavoprotein</fullName>
    </alternativeName>
    <alternativeName>
        <fullName evidence="3">Phosphopantothenoylcysteine synthetase/decarboxylase</fullName>
        <shortName evidence="3">PPCS-PPCDC</shortName>
    </alternativeName>
    <domain>
        <recommendedName>
            <fullName evidence="3">Phosphopantothenoylcysteine decarboxylase</fullName>
            <shortName evidence="3">PPC decarboxylase</shortName>
            <shortName evidence="3">PPC-DC</shortName>
            <ecNumber evidence="3">4.1.1.36</ecNumber>
        </recommendedName>
        <alternativeName>
            <fullName evidence="3">CoaC</fullName>
        </alternativeName>
    </domain>
    <domain>
        <recommendedName>
            <fullName evidence="3">Phosphopantothenate--cysteine ligase</fullName>
            <ecNumber evidence="3">6.3.2.5</ecNumber>
        </recommendedName>
        <alternativeName>
            <fullName evidence="3">CoaB</fullName>
        </alternativeName>
        <alternativeName>
            <fullName evidence="3">Phosphopantothenoylcysteine synthetase</fullName>
            <shortName evidence="3">PPC synthetase</shortName>
            <shortName evidence="3">PPC-S</shortName>
        </alternativeName>
    </domain>
</protein>
<organism evidence="7 8">
    <name type="scientific">Grylomicrobium aquisgranensis</name>
    <dbReference type="NCBI Taxonomy" id="2926318"/>
    <lineage>
        <taxon>Bacteria</taxon>
        <taxon>Bacillati</taxon>
        <taxon>Bacillota</taxon>
        <taxon>Erysipelotrichia</taxon>
        <taxon>Erysipelotrichales</taxon>
        <taxon>Erysipelotrichaceae</taxon>
        <taxon>Grylomicrobium</taxon>
    </lineage>
</organism>
<feature type="binding site" evidence="3">
    <location>
        <position position="277"/>
    </location>
    <ligand>
        <name>CTP</name>
        <dbReference type="ChEBI" id="CHEBI:37563"/>
    </ligand>
</feature>
<dbReference type="GO" id="GO:0004632">
    <property type="term" value="F:phosphopantothenate--cysteine ligase activity"/>
    <property type="evidence" value="ECO:0007669"/>
    <property type="project" value="UniProtKB-UniRule"/>
</dbReference>
<feature type="binding site" evidence="3">
    <location>
        <position position="287"/>
    </location>
    <ligand>
        <name>CTP</name>
        <dbReference type="ChEBI" id="CHEBI:37563"/>
    </ligand>
</feature>
<dbReference type="EMBL" id="JALBUR010000031">
    <property type="protein sequence ID" value="MDX8420319.1"/>
    <property type="molecule type" value="Genomic_DNA"/>
</dbReference>
<name>A0AB35U652_9FIRM</name>
<evidence type="ECO:0000256" key="3">
    <source>
        <dbReference type="HAMAP-Rule" id="MF_02225"/>
    </source>
</evidence>
<dbReference type="AlphaFoldDB" id="A0AB35U652"/>
<evidence type="ECO:0000313" key="7">
    <source>
        <dbReference type="EMBL" id="MDX8420319.1"/>
    </source>
</evidence>
<dbReference type="Pfam" id="PF04127">
    <property type="entry name" value="DFP"/>
    <property type="match status" value="1"/>
</dbReference>
<evidence type="ECO:0000256" key="2">
    <source>
        <dbReference type="ARBA" id="ARBA00023239"/>
    </source>
</evidence>
<sequence>MEKKCVIVGVTGGIAAYKACALVSMLKKAGHDVHVLMTKSAQEFVTPLTFQTLSANRVITDMFSVDYEPDVHHVSLAKKADAFVVAPATADFIAKAANGIADDMLTTTFLAAYCPKLVVPAMNTHMLANPATQDNLRRLKKYGIHIMESDAGYLACGDVGKGRMPEPAEIADALSALLYPDKFLAGKQVLITAGGTQEAIDPVRCITNHSTGRMGYALARAARNAGAAVTLVSGKTDLPAPYGVHMVPVVSAKDMADAVLSASDGMDAIIMAAAVADYTPVKTADEKIKKEEGGLQIDLCRTTDILKELGRRKHEGQVLIGFAMETENLYANAQKKLVEKNADFIAANSLRDKGAGFGVDTNKVTILSKDHQEQLGLLSKDDTAEEILKYCLKGERHVTGC</sequence>
<evidence type="ECO:0000313" key="8">
    <source>
        <dbReference type="Proteomes" id="UP001286174"/>
    </source>
</evidence>
<gene>
    <name evidence="3 7" type="primary">coaBC</name>
    <name evidence="7" type="ORF">MOZ60_09495</name>
</gene>
<keyword evidence="3 4" id="KW-0436">Ligase</keyword>
<dbReference type="InterPro" id="IPR005252">
    <property type="entry name" value="CoaBC"/>
</dbReference>
<dbReference type="Gene3D" id="3.40.50.10300">
    <property type="entry name" value="CoaB-like"/>
    <property type="match status" value="1"/>
</dbReference>
<dbReference type="GO" id="GO:0004633">
    <property type="term" value="F:phosphopantothenoylcysteine decarboxylase activity"/>
    <property type="evidence" value="ECO:0007669"/>
    <property type="project" value="UniProtKB-UniRule"/>
</dbReference>
<comment type="pathway">
    <text evidence="3 4">Cofactor biosynthesis; coenzyme A biosynthesis; CoA from (R)-pantothenate: step 2/5.</text>
</comment>
<dbReference type="GO" id="GO:0071513">
    <property type="term" value="C:phosphopantothenoylcysteine decarboxylase complex"/>
    <property type="evidence" value="ECO:0007669"/>
    <property type="project" value="TreeGrafter"/>
</dbReference>
<comment type="catalytic activity">
    <reaction evidence="3 4">
        <text>N-[(R)-4-phosphopantothenoyl]-L-cysteine + H(+) = (R)-4'-phosphopantetheine + CO2</text>
        <dbReference type="Rhea" id="RHEA:16793"/>
        <dbReference type="ChEBI" id="CHEBI:15378"/>
        <dbReference type="ChEBI" id="CHEBI:16526"/>
        <dbReference type="ChEBI" id="CHEBI:59458"/>
        <dbReference type="ChEBI" id="CHEBI:61723"/>
        <dbReference type="EC" id="4.1.1.36"/>
    </reaction>
</comment>
<dbReference type="GO" id="GO:0010181">
    <property type="term" value="F:FMN binding"/>
    <property type="evidence" value="ECO:0007669"/>
    <property type="project" value="UniProtKB-UniRule"/>
</dbReference>
<dbReference type="Proteomes" id="UP001286174">
    <property type="component" value="Unassembled WGS sequence"/>
</dbReference>
<keyword evidence="3 4" id="KW-0285">Flavoprotein</keyword>
<comment type="similarity">
    <text evidence="3 4">In the C-terminal section; belongs to the PPC synthetase family.</text>
</comment>
<dbReference type="EC" id="4.1.1.36" evidence="3"/>